<feature type="compositionally biased region" description="Basic and acidic residues" evidence="1">
    <location>
        <begin position="25"/>
        <end position="34"/>
    </location>
</feature>
<evidence type="ECO:0000256" key="1">
    <source>
        <dbReference type="SAM" id="MobiDB-lite"/>
    </source>
</evidence>
<gene>
    <name evidence="4" type="ORF">P8A22_10155</name>
</gene>
<keyword evidence="5" id="KW-1185">Reference proteome</keyword>
<sequence>MSDNTEQPADGAVPRDPWAPPDNRVPLDKKDTADSRPPAVHDQQAVTPMPPTGTGPAPDASGQPGAGNGPAPMAGFGAPPEAGQPSGPGGWYGPEAVPPPPVGPNGPGQPAPPPAGPYGYPAAAPPQQPAGQYGYPAPQAPQYGGYPGYPGYGQNAWGGPQPANGLGIASMVLGIIAVAVFCMYGLGVILGILALIFGLIGRGRVNRGEADNGGVALAGIILGSIGIVVSAAFLGMVIWAATSDRFEEESDSGYEPMSASLVVDSPVGVVR</sequence>
<feature type="compositionally biased region" description="Low complexity" evidence="1">
    <location>
        <begin position="54"/>
        <end position="83"/>
    </location>
</feature>
<accession>A0ABY9I2C8</accession>
<keyword evidence="2" id="KW-0812">Transmembrane</keyword>
<evidence type="ECO:0000313" key="4">
    <source>
        <dbReference type="EMBL" id="WLQ40333.1"/>
    </source>
</evidence>
<feature type="transmembrane region" description="Helical" evidence="2">
    <location>
        <begin position="171"/>
        <end position="201"/>
    </location>
</feature>
<evidence type="ECO:0000313" key="5">
    <source>
        <dbReference type="Proteomes" id="UP001229952"/>
    </source>
</evidence>
<keyword evidence="2" id="KW-1133">Transmembrane helix</keyword>
<dbReference type="RefSeq" id="WP_306086752.1">
    <property type="nucleotide sequence ID" value="NZ_CP120992.1"/>
</dbReference>
<organism evidence="4 5">
    <name type="scientific">Streptomyces laculatispora</name>
    <dbReference type="NCBI Taxonomy" id="887464"/>
    <lineage>
        <taxon>Bacteria</taxon>
        <taxon>Bacillati</taxon>
        <taxon>Actinomycetota</taxon>
        <taxon>Actinomycetes</taxon>
        <taxon>Kitasatosporales</taxon>
        <taxon>Streptomycetaceae</taxon>
        <taxon>Streptomyces</taxon>
    </lineage>
</organism>
<feature type="transmembrane region" description="Helical" evidence="2">
    <location>
        <begin position="213"/>
        <end position="241"/>
    </location>
</feature>
<name>A0ABY9I2C8_9ACTN</name>
<evidence type="ECO:0000256" key="2">
    <source>
        <dbReference type="SAM" id="Phobius"/>
    </source>
</evidence>
<feature type="region of interest" description="Disordered" evidence="1">
    <location>
        <begin position="1"/>
        <end position="137"/>
    </location>
</feature>
<dbReference type="Proteomes" id="UP001229952">
    <property type="component" value="Chromosome"/>
</dbReference>
<feature type="domain" description="DUF4190" evidence="3">
    <location>
        <begin position="166"/>
        <end position="231"/>
    </location>
</feature>
<dbReference type="EMBL" id="CP120992">
    <property type="protein sequence ID" value="WLQ40333.1"/>
    <property type="molecule type" value="Genomic_DNA"/>
</dbReference>
<dbReference type="Pfam" id="PF13828">
    <property type="entry name" value="DUF4190"/>
    <property type="match status" value="1"/>
</dbReference>
<feature type="compositionally biased region" description="Pro residues" evidence="1">
    <location>
        <begin position="96"/>
        <end position="116"/>
    </location>
</feature>
<proteinExistence type="predicted"/>
<keyword evidence="2" id="KW-0472">Membrane</keyword>
<evidence type="ECO:0000259" key="3">
    <source>
        <dbReference type="Pfam" id="PF13828"/>
    </source>
</evidence>
<dbReference type="InterPro" id="IPR025241">
    <property type="entry name" value="DUF4190"/>
</dbReference>
<reference evidence="4 5" key="1">
    <citation type="submission" date="2023-03" db="EMBL/GenBank/DDBJ databases">
        <title>Isolation and description of six Streptomyces strains from soil environments, able to metabolize different microbial glucans.</title>
        <authorList>
            <person name="Widen T."/>
            <person name="Larsbrink J."/>
        </authorList>
    </citation>
    <scope>NUCLEOTIDE SEQUENCE [LARGE SCALE GENOMIC DNA]</scope>
    <source>
        <strain evidence="4 5">Mut2</strain>
    </source>
</reference>
<protein>
    <submittedName>
        <fullName evidence="4">DUF4190 domain-containing protein</fullName>
    </submittedName>
</protein>